<feature type="non-terminal residue" evidence="1">
    <location>
        <position position="206"/>
    </location>
</feature>
<proteinExistence type="predicted"/>
<keyword evidence="2" id="KW-1185">Reference proteome</keyword>
<reference evidence="1" key="1">
    <citation type="journal article" date="2020" name="New Phytol.">
        <title>Comparative genomics reveals dynamic genome evolution in host specialist ectomycorrhizal fungi.</title>
        <authorList>
            <person name="Lofgren L.A."/>
            <person name="Nguyen N.H."/>
            <person name="Vilgalys R."/>
            <person name="Ruytinx J."/>
            <person name="Liao H.L."/>
            <person name="Branco S."/>
            <person name="Kuo A."/>
            <person name="LaButti K."/>
            <person name="Lipzen A."/>
            <person name="Andreopoulos W."/>
            <person name="Pangilinan J."/>
            <person name="Riley R."/>
            <person name="Hundley H."/>
            <person name="Na H."/>
            <person name="Barry K."/>
            <person name="Grigoriev I.V."/>
            <person name="Stajich J.E."/>
            <person name="Kennedy P.G."/>
        </authorList>
    </citation>
    <scope>NUCLEOTIDE SEQUENCE</scope>
    <source>
        <strain evidence="1">FC423</strain>
    </source>
</reference>
<dbReference type="AlphaFoldDB" id="A0A9P7ERK5"/>
<dbReference type="Proteomes" id="UP000823399">
    <property type="component" value="Unassembled WGS sequence"/>
</dbReference>
<organism evidence="1 2">
    <name type="scientific">Suillus discolor</name>
    <dbReference type="NCBI Taxonomy" id="1912936"/>
    <lineage>
        <taxon>Eukaryota</taxon>
        <taxon>Fungi</taxon>
        <taxon>Dikarya</taxon>
        <taxon>Basidiomycota</taxon>
        <taxon>Agaricomycotina</taxon>
        <taxon>Agaricomycetes</taxon>
        <taxon>Agaricomycetidae</taxon>
        <taxon>Boletales</taxon>
        <taxon>Suillineae</taxon>
        <taxon>Suillaceae</taxon>
        <taxon>Suillus</taxon>
    </lineage>
</organism>
<comment type="caution">
    <text evidence="1">The sequence shown here is derived from an EMBL/GenBank/DDBJ whole genome shotgun (WGS) entry which is preliminary data.</text>
</comment>
<gene>
    <name evidence="1" type="ORF">F5147DRAFT_660581</name>
</gene>
<sequence>GRLFVDDASVWPLRKTRYYLGTVPAIQAPDQIATVGDKNSVHMAHWQIWGMYKRTTNPMVGKAEQIHVCRVQEILRLHRVNSVCQLGSGIRIMVPVAWTRARAPNISQMHYHQKRQFLITDSSALVSDSVPISNILGSTHKKAEKADYFSNIQLIMDQAALNSLLDPALKDQLELHRRLKDEIKFRKISHFKSKKQRSVIVSHSAM</sequence>
<name>A0A9P7ERK5_9AGAM</name>
<dbReference type="OrthoDB" id="2680677at2759"/>
<protein>
    <submittedName>
        <fullName evidence="1">Uncharacterized protein</fullName>
    </submittedName>
</protein>
<evidence type="ECO:0000313" key="1">
    <source>
        <dbReference type="EMBL" id="KAG2082124.1"/>
    </source>
</evidence>
<evidence type="ECO:0000313" key="2">
    <source>
        <dbReference type="Proteomes" id="UP000823399"/>
    </source>
</evidence>
<dbReference type="EMBL" id="JABBWM010000355">
    <property type="protein sequence ID" value="KAG2082124.1"/>
    <property type="molecule type" value="Genomic_DNA"/>
</dbReference>
<dbReference type="GeneID" id="64696941"/>
<dbReference type="RefSeq" id="XP_041284274.1">
    <property type="nucleotide sequence ID" value="XM_041434682.1"/>
</dbReference>
<accession>A0A9P7ERK5</accession>